<reference evidence="7 8" key="1">
    <citation type="submission" date="2013-04" db="EMBL/GenBank/DDBJ databases">
        <authorList>
            <person name="Kuznetsov B."/>
            <person name="Ivanovsky R."/>
        </authorList>
    </citation>
    <scope>NUCLEOTIDE SEQUENCE [LARGE SCALE GENOMIC DNA]</scope>
    <source>
        <strain evidence="7 8">MGU-K5</strain>
    </source>
</reference>
<dbReference type="GO" id="GO:0016020">
    <property type="term" value="C:membrane"/>
    <property type="evidence" value="ECO:0007669"/>
    <property type="project" value="UniProtKB-SubCell"/>
</dbReference>
<name>S9S6P6_MAGFU</name>
<dbReference type="GO" id="GO:0008137">
    <property type="term" value="F:NADH dehydrogenase (ubiquinone) activity"/>
    <property type="evidence" value="ECO:0007669"/>
    <property type="project" value="InterPro"/>
</dbReference>
<dbReference type="InterPro" id="IPR003945">
    <property type="entry name" value="NU5C-like"/>
</dbReference>
<dbReference type="eggNOG" id="COG1009">
    <property type="taxonomic scope" value="Bacteria"/>
</dbReference>
<evidence type="ECO:0000256" key="3">
    <source>
        <dbReference type="ARBA" id="ARBA00022989"/>
    </source>
</evidence>
<dbReference type="GO" id="GO:0003954">
    <property type="term" value="F:NADH dehydrogenase activity"/>
    <property type="evidence" value="ECO:0007669"/>
    <property type="project" value="TreeGrafter"/>
</dbReference>
<comment type="subcellular location">
    <subcellularLocation>
        <location evidence="1">Membrane</location>
        <topology evidence="1">Multi-pass membrane protein</topology>
    </subcellularLocation>
</comment>
<keyword evidence="4 5" id="KW-0472">Membrane</keyword>
<gene>
    <name evidence="7" type="ORF">K678_16740</name>
</gene>
<dbReference type="GO" id="GO:0042773">
    <property type="term" value="P:ATP synthesis coupled electron transport"/>
    <property type="evidence" value="ECO:0007669"/>
    <property type="project" value="InterPro"/>
</dbReference>
<dbReference type="STRING" id="1316936.K678_16740"/>
<feature type="domain" description="NADH-Ubiquinone oxidoreductase (complex I) chain 5 N-terminal" evidence="6">
    <location>
        <begin position="65"/>
        <end position="106"/>
    </location>
</feature>
<dbReference type="PANTHER" id="PTHR42829">
    <property type="entry name" value="NADH-UBIQUINONE OXIDOREDUCTASE CHAIN 5"/>
    <property type="match status" value="1"/>
</dbReference>
<evidence type="ECO:0000313" key="7">
    <source>
        <dbReference type="EMBL" id="EPY00319.1"/>
    </source>
</evidence>
<accession>S9S6P6</accession>
<comment type="caution">
    <text evidence="7">The sequence shown here is derived from an EMBL/GenBank/DDBJ whole genome shotgun (WGS) entry which is preliminary data.</text>
</comment>
<evidence type="ECO:0000256" key="4">
    <source>
        <dbReference type="ARBA" id="ARBA00023136"/>
    </source>
</evidence>
<organism evidence="7 8">
    <name type="scientific">Magnetospirillum fulvum MGU-K5</name>
    <dbReference type="NCBI Taxonomy" id="1316936"/>
    <lineage>
        <taxon>Bacteria</taxon>
        <taxon>Pseudomonadati</taxon>
        <taxon>Pseudomonadota</taxon>
        <taxon>Alphaproteobacteria</taxon>
        <taxon>Rhodospirillales</taxon>
        <taxon>Rhodospirillaceae</taxon>
        <taxon>Magnetospirillum</taxon>
    </lineage>
</organism>
<protein>
    <submittedName>
        <fullName evidence="7">NADH dehydrogenase subunit L</fullName>
    </submittedName>
</protein>
<evidence type="ECO:0000256" key="1">
    <source>
        <dbReference type="ARBA" id="ARBA00004141"/>
    </source>
</evidence>
<dbReference type="Proteomes" id="UP000015350">
    <property type="component" value="Unassembled WGS sequence"/>
</dbReference>
<evidence type="ECO:0000259" key="6">
    <source>
        <dbReference type="Pfam" id="PF00662"/>
    </source>
</evidence>
<feature type="non-terminal residue" evidence="7">
    <location>
        <position position="106"/>
    </location>
</feature>
<dbReference type="EMBL" id="AQPH01000110">
    <property type="protein sequence ID" value="EPY00319.1"/>
    <property type="molecule type" value="Genomic_DNA"/>
</dbReference>
<evidence type="ECO:0000256" key="5">
    <source>
        <dbReference type="SAM" id="Phobius"/>
    </source>
</evidence>
<dbReference type="Pfam" id="PF00662">
    <property type="entry name" value="Proton_antipo_N"/>
    <property type="match status" value="1"/>
</dbReference>
<sequence>MTVIATVFLPLLGAVAAGLFGRVIGARGSQIITTGLLVMAAVSAALVFDRVALGGQTETVILADWIKSGGLELSWALKIDTLTAVMLVVVTWVSAAVHLYSIGYMA</sequence>
<evidence type="ECO:0000313" key="8">
    <source>
        <dbReference type="Proteomes" id="UP000015350"/>
    </source>
</evidence>
<keyword evidence="2 5" id="KW-0812">Transmembrane</keyword>
<evidence type="ECO:0000256" key="2">
    <source>
        <dbReference type="ARBA" id="ARBA00022692"/>
    </source>
</evidence>
<keyword evidence="3 5" id="KW-1133">Transmembrane helix</keyword>
<dbReference type="AlphaFoldDB" id="S9S6P6"/>
<proteinExistence type="predicted"/>
<dbReference type="InterPro" id="IPR001516">
    <property type="entry name" value="Proton_antipo_N"/>
</dbReference>
<dbReference type="GO" id="GO:0015990">
    <property type="term" value="P:electron transport coupled proton transport"/>
    <property type="evidence" value="ECO:0007669"/>
    <property type="project" value="TreeGrafter"/>
</dbReference>
<feature type="transmembrane region" description="Helical" evidence="5">
    <location>
        <begin position="82"/>
        <end position="103"/>
    </location>
</feature>
<feature type="transmembrane region" description="Helical" evidence="5">
    <location>
        <begin position="31"/>
        <end position="48"/>
    </location>
</feature>
<dbReference type="PANTHER" id="PTHR42829:SF2">
    <property type="entry name" value="NADH-UBIQUINONE OXIDOREDUCTASE CHAIN 5"/>
    <property type="match status" value="1"/>
</dbReference>